<keyword evidence="6 9" id="KW-0238">DNA-binding</keyword>
<dbReference type="InterPro" id="IPR011006">
    <property type="entry name" value="CheY-like_superfamily"/>
</dbReference>
<evidence type="ECO:0000256" key="1">
    <source>
        <dbReference type="ARBA" id="ARBA00004496"/>
    </source>
</evidence>
<gene>
    <name evidence="12" type="ORF">HK44_009775</name>
</gene>
<dbReference type="OrthoDB" id="9802426at2"/>
<evidence type="ECO:0000256" key="8">
    <source>
        <dbReference type="PROSITE-ProRule" id="PRU00169"/>
    </source>
</evidence>
<dbReference type="Pfam" id="PF00486">
    <property type="entry name" value="Trans_reg_C"/>
    <property type="match status" value="1"/>
</dbReference>
<dbReference type="GO" id="GO:0006355">
    <property type="term" value="P:regulation of DNA-templated transcription"/>
    <property type="evidence" value="ECO:0007669"/>
    <property type="project" value="InterPro"/>
</dbReference>
<dbReference type="PROSITE" id="PS50110">
    <property type="entry name" value="RESPONSE_REGULATORY"/>
    <property type="match status" value="1"/>
</dbReference>
<evidence type="ECO:0000259" key="10">
    <source>
        <dbReference type="PROSITE" id="PS50110"/>
    </source>
</evidence>
<dbReference type="EMBL" id="AFOY02000015">
    <property type="protein sequence ID" value="EXF93909.1"/>
    <property type="molecule type" value="Genomic_DNA"/>
</dbReference>
<organism evidence="12 13">
    <name type="scientific">Pseudomonas fluorescens HK44</name>
    <dbReference type="NCBI Taxonomy" id="1042209"/>
    <lineage>
        <taxon>Bacteria</taxon>
        <taxon>Pseudomonadati</taxon>
        <taxon>Pseudomonadota</taxon>
        <taxon>Gammaproteobacteria</taxon>
        <taxon>Pseudomonadales</taxon>
        <taxon>Pseudomonadaceae</taxon>
        <taxon>Pseudomonas</taxon>
    </lineage>
</organism>
<evidence type="ECO:0000256" key="9">
    <source>
        <dbReference type="PROSITE-ProRule" id="PRU01091"/>
    </source>
</evidence>
<dbReference type="SUPFAM" id="SSF46894">
    <property type="entry name" value="C-terminal effector domain of the bipartite response regulators"/>
    <property type="match status" value="1"/>
</dbReference>
<dbReference type="GO" id="GO:0000976">
    <property type="term" value="F:transcription cis-regulatory region binding"/>
    <property type="evidence" value="ECO:0007669"/>
    <property type="project" value="TreeGrafter"/>
</dbReference>
<comment type="subcellular location">
    <subcellularLocation>
        <location evidence="1">Cytoplasm</location>
    </subcellularLocation>
</comment>
<evidence type="ECO:0000256" key="7">
    <source>
        <dbReference type="ARBA" id="ARBA00023163"/>
    </source>
</evidence>
<dbReference type="InterPro" id="IPR058124">
    <property type="entry name" value="CpxR-like_REC"/>
</dbReference>
<evidence type="ECO:0000256" key="2">
    <source>
        <dbReference type="ARBA" id="ARBA00022490"/>
    </source>
</evidence>
<dbReference type="CDD" id="cd17623">
    <property type="entry name" value="REC_OmpR_CpxR"/>
    <property type="match status" value="1"/>
</dbReference>
<name>A0A010RYR4_PSEFL</name>
<accession>A0A010RYR4</accession>
<dbReference type="eggNOG" id="COG0745">
    <property type="taxonomic scope" value="Bacteria"/>
</dbReference>
<feature type="domain" description="Response regulatory" evidence="10">
    <location>
        <begin position="3"/>
        <end position="117"/>
    </location>
</feature>
<evidence type="ECO:0000313" key="13">
    <source>
        <dbReference type="Proteomes" id="UP000022611"/>
    </source>
</evidence>
<evidence type="ECO:0000256" key="4">
    <source>
        <dbReference type="ARBA" id="ARBA00023012"/>
    </source>
</evidence>
<sequence length="225" mass="24930">MSELLLIDDDQELCELLSSWLSQEGFVVRACHDGLSARRALAESAPAAVVLDVMLPDGSGLELLKQLRNDHPDLPVVMLSARGEPLDRILGLELGADDYLAKPCDPRELTARLRAVLRRSHPAAVSSQMELGDLCFSPVRGVVSIDEQEFTLTVSESRLLEALLKQPGEPLDKQELAQIALGRKLTLYDRSLDMHVSNLRKKIGPHPDGRPRIVALRSRGYYYSL</sequence>
<dbReference type="SMART" id="SM00448">
    <property type="entry name" value="REC"/>
    <property type="match status" value="1"/>
</dbReference>
<evidence type="ECO:0000256" key="3">
    <source>
        <dbReference type="ARBA" id="ARBA00022553"/>
    </source>
</evidence>
<dbReference type="PANTHER" id="PTHR48111">
    <property type="entry name" value="REGULATOR OF RPOS"/>
    <property type="match status" value="1"/>
</dbReference>
<comment type="caution">
    <text evidence="12">The sequence shown here is derived from an EMBL/GenBank/DDBJ whole genome shotgun (WGS) entry which is preliminary data.</text>
</comment>
<dbReference type="SUPFAM" id="SSF52172">
    <property type="entry name" value="CheY-like"/>
    <property type="match status" value="1"/>
</dbReference>
<keyword evidence="4" id="KW-0902">Two-component regulatory system</keyword>
<dbReference type="Gene3D" id="1.10.10.10">
    <property type="entry name" value="Winged helix-like DNA-binding domain superfamily/Winged helix DNA-binding domain"/>
    <property type="match status" value="1"/>
</dbReference>
<protein>
    <submittedName>
        <fullName evidence="12">Chemotaxis protein CheY</fullName>
    </submittedName>
</protein>
<feature type="domain" description="OmpR/PhoB-type" evidence="11">
    <location>
        <begin position="126"/>
        <end position="225"/>
    </location>
</feature>
<evidence type="ECO:0000256" key="5">
    <source>
        <dbReference type="ARBA" id="ARBA00023015"/>
    </source>
</evidence>
<dbReference type="CDD" id="cd00383">
    <property type="entry name" value="trans_reg_C"/>
    <property type="match status" value="1"/>
</dbReference>
<dbReference type="AlphaFoldDB" id="A0A010RYR4"/>
<evidence type="ECO:0000256" key="6">
    <source>
        <dbReference type="ARBA" id="ARBA00023125"/>
    </source>
</evidence>
<proteinExistence type="predicted"/>
<dbReference type="HOGENOM" id="CLU_000445_30_4_6"/>
<dbReference type="InterPro" id="IPR001867">
    <property type="entry name" value="OmpR/PhoB-type_DNA-bd"/>
</dbReference>
<dbReference type="InterPro" id="IPR039420">
    <property type="entry name" value="WalR-like"/>
</dbReference>
<dbReference type="PROSITE" id="PS51755">
    <property type="entry name" value="OMPR_PHOB"/>
    <property type="match status" value="1"/>
</dbReference>
<dbReference type="PANTHER" id="PTHR48111:SF39">
    <property type="entry name" value="TRANSCRIPTIONAL REGULATORY PROTEIN CPXR"/>
    <property type="match status" value="1"/>
</dbReference>
<dbReference type="InterPro" id="IPR036388">
    <property type="entry name" value="WH-like_DNA-bd_sf"/>
</dbReference>
<dbReference type="GO" id="GO:0000156">
    <property type="term" value="F:phosphorelay response regulator activity"/>
    <property type="evidence" value="ECO:0007669"/>
    <property type="project" value="TreeGrafter"/>
</dbReference>
<keyword evidence="7" id="KW-0804">Transcription</keyword>
<dbReference type="InterPro" id="IPR016032">
    <property type="entry name" value="Sig_transdc_resp-reg_C-effctor"/>
</dbReference>
<dbReference type="Gene3D" id="3.40.50.2300">
    <property type="match status" value="1"/>
</dbReference>
<feature type="DNA-binding region" description="OmpR/PhoB-type" evidence="9">
    <location>
        <begin position="126"/>
        <end position="225"/>
    </location>
</feature>
<dbReference type="Gene3D" id="6.10.250.690">
    <property type="match status" value="1"/>
</dbReference>
<dbReference type="GO" id="GO:0005829">
    <property type="term" value="C:cytosol"/>
    <property type="evidence" value="ECO:0007669"/>
    <property type="project" value="TreeGrafter"/>
</dbReference>
<dbReference type="GO" id="GO:0032993">
    <property type="term" value="C:protein-DNA complex"/>
    <property type="evidence" value="ECO:0007669"/>
    <property type="project" value="TreeGrafter"/>
</dbReference>
<reference evidence="12 13" key="1">
    <citation type="journal article" date="2011" name="J. Bacteriol.">
        <title>Draft genome sequence of the polycyclic aromatic hydrocarbon-degrading, genetically engineered bioluminescent bioreporter Pseudomonas fluorescens HK44.</title>
        <authorList>
            <person name="Chauhan A."/>
            <person name="Layton A.C."/>
            <person name="Williams D.E."/>
            <person name="Smartt A.E."/>
            <person name="Ripp S."/>
            <person name="Karpinets T.V."/>
            <person name="Brown S.D."/>
            <person name="Sayler G.S."/>
        </authorList>
    </citation>
    <scope>NUCLEOTIDE SEQUENCE [LARGE SCALE GENOMIC DNA]</scope>
    <source>
        <strain evidence="12 13">HK44</strain>
    </source>
</reference>
<dbReference type="Proteomes" id="UP000022611">
    <property type="component" value="Unassembled WGS sequence"/>
</dbReference>
<evidence type="ECO:0000313" key="12">
    <source>
        <dbReference type="EMBL" id="EXF93909.1"/>
    </source>
</evidence>
<dbReference type="SMART" id="SM00862">
    <property type="entry name" value="Trans_reg_C"/>
    <property type="match status" value="1"/>
</dbReference>
<keyword evidence="3 8" id="KW-0597">Phosphoprotein</keyword>
<dbReference type="PATRIC" id="fig|1042209.11.peg.4354"/>
<keyword evidence="5" id="KW-0805">Transcription regulation</keyword>
<dbReference type="Pfam" id="PF00072">
    <property type="entry name" value="Response_reg"/>
    <property type="match status" value="1"/>
</dbReference>
<dbReference type="InterPro" id="IPR001789">
    <property type="entry name" value="Sig_transdc_resp-reg_receiver"/>
</dbReference>
<dbReference type="RefSeq" id="WP_019692426.1">
    <property type="nucleotide sequence ID" value="NZ_AFOY02000015.1"/>
</dbReference>
<keyword evidence="2" id="KW-0963">Cytoplasm</keyword>
<evidence type="ECO:0000259" key="11">
    <source>
        <dbReference type="PROSITE" id="PS51755"/>
    </source>
</evidence>
<feature type="modified residue" description="4-aspartylphosphate" evidence="8">
    <location>
        <position position="52"/>
    </location>
</feature>